<keyword evidence="3" id="KW-1185">Reference proteome</keyword>
<protein>
    <submittedName>
        <fullName evidence="2">Uncharacterized protein</fullName>
    </submittedName>
</protein>
<accession>A0ABT2A466</accession>
<evidence type="ECO:0000313" key="3">
    <source>
        <dbReference type="Proteomes" id="UP001205560"/>
    </source>
</evidence>
<evidence type="ECO:0000313" key="2">
    <source>
        <dbReference type="EMBL" id="MCS0588998.1"/>
    </source>
</evidence>
<dbReference type="Proteomes" id="UP001205560">
    <property type="component" value="Unassembled WGS sequence"/>
</dbReference>
<gene>
    <name evidence="2" type="ORF">NX782_07255</name>
</gene>
<evidence type="ECO:0000256" key="1">
    <source>
        <dbReference type="SAM" id="SignalP"/>
    </source>
</evidence>
<comment type="caution">
    <text evidence="2">The sequence shown here is derived from an EMBL/GenBank/DDBJ whole genome shotgun (WGS) entry which is preliminary data.</text>
</comment>
<keyword evidence="1" id="KW-0732">Signal</keyword>
<feature type="signal peptide" evidence="1">
    <location>
        <begin position="1"/>
        <end position="18"/>
    </location>
</feature>
<dbReference type="EMBL" id="JANUGX010000006">
    <property type="protein sequence ID" value="MCS0588998.1"/>
    <property type="molecule type" value="Genomic_DNA"/>
</dbReference>
<sequence length="165" mass="16988">MRRFIALVLLAASHTAQAGDDAALLDLLLCRQPSDPARAAAASGELEAKGRKLGRNGDNGRYLEGPIRSGEVCIEHATASAAFGVMMVSASVCEGKTGPLEAYLARTVGQLKPKARPAGPGVIKALEAGNYSIVLFHGAPDIAIRPDPASKTVSYICGVHGGGPQ</sequence>
<dbReference type="RefSeq" id="WP_258844765.1">
    <property type="nucleotide sequence ID" value="NZ_JANUGX010000006.1"/>
</dbReference>
<name>A0ABT2A466_9BURK</name>
<reference evidence="2 3" key="1">
    <citation type="submission" date="2022-08" db="EMBL/GenBank/DDBJ databases">
        <title>Reclassification of Massilia species as members of the genera Telluria, Duganella, Pseudoduganella, Mokoshia gen. nov. and Zemynaea gen. nov. using orthogonal and non-orthogonal genome-based approaches.</title>
        <authorList>
            <person name="Bowman J.P."/>
        </authorList>
    </citation>
    <scope>NUCLEOTIDE SEQUENCE [LARGE SCALE GENOMIC DNA]</scope>
    <source>
        <strain evidence="2 3">LMG 28164</strain>
    </source>
</reference>
<organism evidence="2 3">
    <name type="scientific">Massilia norwichensis</name>
    <dbReference type="NCBI Taxonomy" id="1442366"/>
    <lineage>
        <taxon>Bacteria</taxon>
        <taxon>Pseudomonadati</taxon>
        <taxon>Pseudomonadota</taxon>
        <taxon>Betaproteobacteria</taxon>
        <taxon>Burkholderiales</taxon>
        <taxon>Oxalobacteraceae</taxon>
        <taxon>Telluria group</taxon>
        <taxon>Massilia</taxon>
    </lineage>
</organism>
<proteinExistence type="predicted"/>
<feature type="chain" id="PRO_5046900563" evidence="1">
    <location>
        <begin position="19"/>
        <end position="165"/>
    </location>
</feature>